<sequence length="227" mass="26640">MEEDKTIPMKKLLLLFLILSFANAFSQEYHFDYKCYDVETQLRGRYKGNTRNNIIYFNSENKDFIAYDYSFSGEAERTFLLDDYAKNKLYTYSINQNSNFSSLKLKKVFPIKVYQDEIKIERVEVENNGGNLYTVKTYPKNKSKEANLELKILVEKIGFSAPRIRFMDLTSNIHSKIYNALFSKLDSDNYRIIHAEIDYKNGVIMTNDFSKCEKINVKIFTGENSVL</sequence>
<name>A0A7Y0FKL0_9FLAO</name>
<gene>
    <name evidence="2" type="ORF">HHL20_19130</name>
</gene>
<dbReference type="AlphaFoldDB" id="A0A7Y0FKL0"/>
<evidence type="ECO:0000313" key="3">
    <source>
        <dbReference type="Proteomes" id="UP000552615"/>
    </source>
</evidence>
<keyword evidence="1" id="KW-0732">Signal</keyword>
<feature type="signal peptide" evidence="1">
    <location>
        <begin position="1"/>
        <end position="26"/>
    </location>
</feature>
<accession>A0A7Y0FKL0</accession>
<evidence type="ECO:0000313" key="2">
    <source>
        <dbReference type="EMBL" id="NML59440.1"/>
    </source>
</evidence>
<keyword evidence="3" id="KW-1185">Reference proteome</keyword>
<organism evidence="2 3">
    <name type="scientific">Chryseobacterium cheonjiense</name>
    <dbReference type="NCBI Taxonomy" id="2728845"/>
    <lineage>
        <taxon>Bacteria</taxon>
        <taxon>Pseudomonadati</taxon>
        <taxon>Bacteroidota</taxon>
        <taxon>Flavobacteriia</taxon>
        <taxon>Flavobacteriales</taxon>
        <taxon>Weeksellaceae</taxon>
        <taxon>Chryseobacterium group</taxon>
        <taxon>Chryseobacterium</taxon>
    </lineage>
</organism>
<proteinExistence type="predicted"/>
<dbReference type="EMBL" id="JABBGF010000005">
    <property type="protein sequence ID" value="NML59440.1"/>
    <property type="molecule type" value="Genomic_DNA"/>
</dbReference>
<dbReference type="Proteomes" id="UP000552615">
    <property type="component" value="Unassembled WGS sequence"/>
</dbReference>
<evidence type="ECO:0000256" key="1">
    <source>
        <dbReference type="SAM" id="SignalP"/>
    </source>
</evidence>
<protein>
    <submittedName>
        <fullName evidence="2">Uncharacterized protein</fullName>
    </submittedName>
</protein>
<feature type="chain" id="PRO_5031048184" evidence="1">
    <location>
        <begin position="27"/>
        <end position="227"/>
    </location>
</feature>
<reference evidence="2 3" key="1">
    <citation type="submission" date="2020-04" db="EMBL/GenBank/DDBJ databases">
        <title>Chryseobacterium sp. RJ-7-14 sp. nov., isolated from Jeju soil.</title>
        <authorList>
            <person name="Dahal R.H."/>
            <person name="Chaudhary D.K."/>
        </authorList>
    </citation>
    <scope>NUCLEOTIDE SEQUENCE [LARGE SCALE GENOMIC DNA]</scope>
    <source>
        <strain evidence="2 3">RJ-7-14</strain>
    </source>
</reference>
<comment type="caution">
    <text evidence="2">The sequence shown here is derived from an EMBL/GenBank/DDBJ whole genome shotgun (WGS) entry which is preliminary data.</text>
</comment>
<dbReference type="RefSeq" id="WP_169232752.1">
    <property type="nucleotide sequence ID" value="NZ_JABBGF010000005.1"/>
</dbReference>